<dbReference type="EMBL" id="BKCJ010143707">
    <property type="protein sequence ID" value="GEX98761.1"/>
    <property type="molecule type" value="Genomic_DNA"/>
</dbReference>
<comment type="caution">
    <text evidence="1">The sequence shown here is derived from an EMBL/GenBank/DDBJ whole genome shotgun (WGS) entry which is preliminary data.</text>
</comment>
<proteinExistence type="predicted"/>
<organism evidence="1">
    <name type="scientific">Tanacetum cinerariifolium</name>
    <name type="common">Dalmatian daisy</name>
    <name type="synonym">Chrysanthemum cinerariifolium</name>
    <dbReference type="NCBI Taxonomy" id="118510"/>
    <lineage>
        <taxon>Eukaryota</taxon>
        <taxon>Viridiplantae</taxon>
        <taxon>Streptophyta</taxon>
        <taxon>Embryophyta</taxon>
        <taxon>Tracheophyta</taxon>
        <taxon>Spermatophyta</taxon>
        <taxon>Magnoliopsida</taxon>
        <taxon>eudicotyledons</taxon>
        <taxon>Gunneridae</taxon>
        <taxon>Pentapetalae</taxon>
        <taxon>asterids</taxon>
        <taxon>campanulids</taxon>
        <taxon>Asterales</taxon>
        <taxon>Asteraceae</taxon>
        <taxon>Asteroideae</taxon>
        <taxon>Anthemideae</taxon>
        <taxon>Anthemidinae</taxon>
        <taxon>Tanacetum</taxon>
    </lineage>
</organism>
<accession>A0A699HEF3</accession>
<dbReference type="InterPro" id="IPR022251">
    <property type="entry name" value="DUF3774_wound-induced"/>
</dbReference>
<dbReference type="Pfam" id="PF12609">
    <property type="entry name" value="DUF3774"/>
    <property type="match status" value="1"/>
</dbReference>
<evidence type="ECO:0000313" key="1">
    <source>
        <dbReference type="EMBL" id="GEX98761.1"/>
    </source>
</evidence>
<sequence>MSTINRVWMAAGVAVVNGHTDKGHKLRSLVNSFRYGKKTYTSSASFDLRPIFGNKGILGGDNMKTTQADDSIRQVMYLNSWGQN</sequence>
<protein>
    <submittedName>
        <fullName evidence="1">Uncharacterized protein</fullName>
    </submittedName>
</protein>
<name>A0A699HEF3_TANCI</name>
<dbReference type="AlphaFoldDB" id="A0A699HEF3"/>
<reference evidence="1" key="1">
    <citation type="journal article" date="2019" name="Sci. Rep.">
        <title>Draft genome of Tanacetum cinerariifolium, the natural source of mosquito coil.</title>
        <authorList>
            <person name="Yamashiro T."/>
            <person name="Shiraishi A."/>
            <person name="Satake H."/>
            <person name="Nakayama K."/>
        </authorList>
    </citation>
    <scope>NUCLEOTIDE SEQUENCE</scope>
</reference>
<gene>
    <name evidence="1" type="ORF">Tci_370736</name>
</gene>